<evidence type="ECO:0000256" key="6">
    <source>
        <dbReference type="PROSITE-ProRule" id="PRU00042"/>
    </source>
</evidence>
<name>A0AAV2R6M2_MEGNR</name>
<dbReference type="SUPFAM" id="SSF57667">
    <property type="entry name" value="beta-beta-alpha zinc fingers"/>
    <property type="match status" value="1"/>
</dbReference>
<evidence type="ECO:0000256" key="1">
    <source>
        <dbReference type="ARBA" id="ARBA00022723"/>
    </source>
</evidence>
<feature type="domain" description="C2H2-type" evidence="7">
    <location>
        <begin position="113"/>
        <end position="140"/>
    </location>
</feature>
<dbReference type="GO" id="GO:0008270">
    <property type="term" value="F:zinc ion binding"/>
    <property type="evidence" value="ECO:0007669"/>
    <property type="project" value="UniProtKB-KW"/>
</dbReference>
<evidence type="ECO:0000313" key="9">
    <source>
        <dbReference type="Proteomes" id="UP001497623"/>
    </source>
</evidence>
<evidence type="ECO:0000256" key="4">
    <source>
        <dbReference type="ARBA" id="ARBA00022833"/>
    </source>
</evidence>
<keyword evidence="3 6" id="KW-0863">Zinc-finger</keyword>
<evidence type="ECO:0000256" key="5">
    <source>
        <dbReference type="ARBA" id="ARBA00023242"/>
    </source>
</evidence>
<gene>
    <name evidence="8" type="ORF">MNOR_LOCUS21411</name>
</gene>
<evidence type="ECO:0000256" key="2">
    <source>
        <dbReference type="ARBA" id="ARBA00022737"/>
    </source>
</evidence>
<dbReference type="Proteomes" id="UP001497623">
    <property type="component" value="Unassembled WGS sequence"/>
</dbReference>
<organism evidence="8 9">
    <name type="scientific">Meganyctiphanes norvegica</name>
    <name type="common">Northern krill</name>
    <name type="synonym">Thysanopoda norvegica</name>
    <dbReference type="NCBI Taxonomy" id="48144"/>
    <lineage>
        <taxon>Eukaryota</taxon>
        <taxon>Metazoa</taxon>
        <taxon>Ecdysozoa</taxon>
        <taxon>Arthropoda</taxon>
        <taxon>Crustacea</taxon>
        <taxon>Multicrustacea</taxon>
        <taxon>Malacostraca</taxon>
        <taxon>Eumalacostraca</taxon>
        <taxon>Eucarida</taxon>
        <taxon>Euphausiacea</taxon>
        <taxon>Euphausiidae</taxon>
        <taxon>Meganyctiphanes</taxon>
    </lineage>
</organism>
<dbReference type="SMART" id="SM00355">
    <property type="entry name" value="ZnF_C2H2"/>
    <property type="match status" value="2"/>
</dbReference>
<comment type="caution">
    <text evidence="8">The sequence shown here is derived from an EMBL/GenBank/DDBJ whole genome shotgun (WGS) entry which is preliminary data.</text>
</comment>
<keyword evidence="9" id="KW-1185">Reference proteome</keyword>
<dbReference type="GO" id="GO:0000978">
    <property type="term" value="F:RNA polymerase II cis-regulatory region sequence-specific DNA binding"/>
    <property type="evidence" value="ECO:0007669"/>
    <property type="project" value="TreeGrafter"/>
</dbReference>
<dbReference type="FunFam" id="3.30.160.60:FF:002343">
    <property type="entry name" value="Zinc finger protein 33A"/>
    <property type="match status" value="1"/>
</dbReference>
<dbReference type="Gene3D" id="3.30.160.60">
    <property type="entry name" value="Classic Zinc Finger"/>
    <property type="match status" value="3"/>
</dbReference>
<evidence type="ECO:0000256" key="3">
    <source>
        <dbReference type="ARBA" id="ARBA00022771"/>
    </source>
</evidence>
<dbReference type="InterPro" id="IPR013087">
    <property type="entry name" value="Znf_C2H2_type"/>
</dbReference>
<evidence type="ECO:0000259" key="7">
    <source>
        <dbReference type="PROSITE" id="PS50157"/>
    </source>
</evidence>
<keyword evidence="4" id="KW-0862">Zinc</keyword>
<keyword evidence="5" id="KW-0539">Nucleus</keyword>
<dbReference type="EMBL" id="CAXKWB010017209">
    <property type="protein sequence ID" value="CAL4118283.1"/>
    <property type="molecule type" value="Genomic_DNA"/>
</dbReference>
<reference evidence="8 9" key="1">
    <citation type="submission" date="2024-05" db="EMBL/GenBank/DDBJ databases">
        <authorList>
            <person name="Wallberg A."/>
        </authorList>
    </citation>
    <scope>NUCLEOTIDE SEQUENCE [LARGE SCALE GENOMIC DNA]</scope>
</reference>
<keyword evidence="1" id="KW-0479">Metal-binding</keyword>
<dbReference type="PANTHER" id="PTHR23235:SF142">
    <property type="entry name" value="ZINC FINGER PROTEIN 384"/>
    <property type="match status" value="1"/>
</dbReference>
<accession>A0AAV2R6M2</accession>
<dbReference type="PROSITE" id="PS50157">
    <property type="entry name" value="ZINC_FINGER_C2H2_2"/>
    <property type="match status" value="2"/>
</dbReference>
<dbReference type="Pfam" id="PF00096">
    <property type="entry name" value="zf-C2H2"/>
    <property type="match status" value="1"/>
</dbReference>
<dbReference type="PROSITE" id="PS00028">
    <property type="entry name" value="ZINC_FINGER_C2H2_1"/>
    <property type="match status" value="1"/>
</dbReference>
<dbReference type="InterPro" id="IPR036236">
    <property type="entry name" value="Znf_C2H2_sf"/>
</dbReference>
<feature type="domain" description="C2H2-type" evidence="7">
    <location>
        <begin position="141"/>
        <end position="168"/>
    </location>
</feature>
<dbReference type="AlphaFoldDB" id="A0AAV2R6M2"/>
<evidence type="ECO:0000313" key="8">
    <source>
        <dbReference type="EMBL" id="CAL4118283.1"/>
    </source>
</evidence>
<proteinExistence type="predicted"/>
<sequence>MTESILEEKCGAYFDQRISFYKITNVNKDIEVKHDIENSIYSEESYHPHNSLQNSAYETVKVKVKCENEVKEEPLQVQTSGIQLKKEIEMYEEPIDCAVENYLVKHDPTDTGEKLDQCEQPFSHRLHLKNHLRTHAEEKPYQCSQCDKTFSNNYNLKSHLRTHTGEKPYQCDQAFSNKSNFNKNRRIHTE</sequence>
<protein>
    <recommendedName>
        <fullName evidence="7">C2H2-type domain-containing protein</fullName>
    </recommendedName>
</protein>
<keyword evidence="2" id="KW-0677">Repeat</keyword>
<dbReference type="PANTHER" id="PTHR23235">
    <property type="entry name" value="KRUEPPEL-LIKE TRANSCRIPTION FACTOR"/>
    <property type="match status" value="1"/>
</dbReference>
<dbReference type="GO" id="GO:0000981">
    <property type="term" value="F:DNA-binding transcription factor activity, RNA polymerase II-specific"/>
    <property type="evidence" value="ECO:0007669"/>
    <property type="project" value="TreeGrafter"/>
</dbReference>